<feature type="domain" description="RING-type" evidence="2">
    <location>
        <begin position="189"/>
        <end position="232"/>
    </location>
</feature>
<dbReference type="SMART" id="SM00184">
    <property type="entry name" value="RING"/>
    <property type="match status" value="1"/>
</dbReference>
<organism evidence="3 4">
    <name type="scientific">Durusdinium trenchii</name>
    <dbReference type="NCBI Taxonomy" id="1381693"/>
    <lineage>
        <taxon>Eukaryota</taxon>
        <taxon>Sar</taxon>
        <taxon>Alveolata</taxon>
        <taxon>Dinophyceae</taxon>
        <taxon>Suessiales</taxon>
        <taxon>Symbiodiniaceae</taxon>
        <taxon>Durusdinium</taxon>
    </lineage>
</organism>
<evidence type="ECO:0000259" key="2">
    <source>
        <dbReference type="PROSITE" id="PS50089"/>
    </source>
</evidence>
<dbReference type="Gene3D" id="3.30.40.10">
    <property type="entry name" value="Zinc/RING finger domain, C3HC4 (zinc finger)"/>
    <property type="match status" value="1"/>
</dbReference>
<evidence type="ECO:0000256" key="1">
    <source>
        <dbReference type="PROSITE-ProRule" id="PRU00175"/>
    </source>
</evidence>
<evidence type="ECO:0000313" key="3">
    <source>
        <dbReference type="EMBL" id="CAK9034706.1"/>
    </source>
</evidence>
<dbReference type="EMBL" id="CAXAMN010011225">
    <property type="protein sequence ID" value="CAK9034706.1"/>
    <property type="molecule type" value="Genomic_DNA"/>
</dbReference>
<dbReference type="Pfam" id="PF13639">
    <property type="entry name" value="zf-RING_2"/>
    <property type="match status" value="1"/>
</dbReference>
<comment type="caution">
    <text evidence="3">The sequence shown here is derived from an EMBL/GenBank/DDBJ whole genome shotgun (WGS) entry which is preliminary data.</text>
</comment>
<gene>
    <name evidence="3" type="ORF">CCMP2556_LOCUS19608</name>
</gene>
<evidence type="ECO:0000313" key="4">
    <source>
        <dbReference type="Proteomes" id="UP001642484"/>
    </source>
</evidence>
<dbReference type="CDD" id="cd16448">
    <property type="entry name" value="RING-H2"/>
    <property type="match status" value="1"/>
</dbReference>
<dbReference type="InterPro" id="IPR001841">
    <property type="entry name" value="Znf_RING"/>
</dbReference>
<dbReference type="InterPro" id="IPR013083">
    <property type="entry name" value="Znf_RING/FYVE/PHD"/>
</dbReference>
<sequence length="255" mass="27945">MVDVIMAGMSELIEEESTGSPAEDLRDVILEVAPQTCHPPYDVTTLDALDAAAVVSVLGMELLMSLLSISLSYHPWKVIWLMLPLLAAGCQMEAVKPGASCQEEHQSLWALAAALVLMLQIFLMSCLEGQVLLPAGCFLLLNFGLWSKAASFPQELPRSPLEEVSVVAPEEVSPEIPNTLVEMELEEMCSICLRPLGVEPLRRLHCGHAFHQGCIDPWLRSVRRGETRLCPMRCENPQVPRAPLQRNRLAAVGGA</sequence>
<accession>A0ABP0L6C4</accession>
<keyword evidence="1" id="KW-0863">Zinc-finger</keyword>
<reference evidence="3 4" key="1">
    <citation type="submission" date="2024-02" db="EMBL/GenBank/DDBJ databases">
        <authorList>
            <person name="Chen Y."/>
            <person name="Shah S."/>
            <person name="Dougan E. K."/>
            <person name="Thang M."/>
            <person name="Chan C."/>
        </authorList>
    </citation>
    <scope>NUCLEOTIDE SEQUENCE [LARGE SCALE GENOMIC DNA]</scope>
</reference>
<dbReference type="Proteomes" id="UP001642484">
    <property type="component" value="Unassembled WGS sequence"/>
</dbReference>
<keyword evidence="1" id="KW-0479">Metal-binding</keyword>
<dbReference type="PANTHER" id="PTHR22765:SF434">
    <property type="entry name" value="GB|AAD18119.1-RELATED"/>
    <property type="match status" value="1"/>
</dbReference>
<dbReference type="PANTHER" id="PTHR22765">
    <property type="entry name" value="RING FINGER AND PROTEASE ASSOCIATED DOMAIN-CONTAINING"/>
    <property type="match status" value="1"/>
</dbReference>
<protein>
    <recommendedName>
        <fullName evidence="2">RING-type domain-containing protein</fullName>
    </recommendedName>
</protein>
<keyword evidence="1" id="KW-0862">Zinc</keyword>
<dbReference type="SUPFAM" id="SSF57850">
    <property type="entry name" value="RING/U-box"/>
    <property type="match status" value="1"/>
</dbReference>
<name>A0ABP0L6C4_9DINO</name>
<proteinExistence type="predicted"/>
<keyword evidence="4" id="KW-1185">Reference proteome</keyword>
<dbReference type="PROSITE" id="PS50089">
    <property type="entry name" value="ZF_RING_2"/>
    <property type="match status" value="1"/>
</dbReference>
<dbReference type="InterPro" id="IPR051826">
    <property type="entry name" value="E3_ubiquitin-ligase_domain"/>
</dbReference>